<reference evidence="1" key="1">
    <citation type="journal article" date="2020" name="Stud. Mycol.">
        <title>101 Dothideomycetes genomes: a test case for predicting lifestyles and emergence of pathogens.</title>
        <authorList>
            <person name="Haridas S."/>
            <person name="Albert R."/>
            <person name="Binder M."/>
            <person name="Bloem J."/>
            <person name="Labutti K."/>
            <person name="Salamov A."/>
            <person name="Andreopoulos B."/>
            <person name="Baker S."/>
            <person name="Barry K."/>
            <person name="Bills G."/>
            <person name="Bluhm B."/>
            <person name="Cannon C."/>
            <person name="Castanera R."/>
            <person name="Culley D."/>
            <person name="Daum C."/>
            <person name="Ezra D."/>
            <person name="Gonzalez J."/>
            <person name="Henrissat B."/>
            <person name="Kuo A."/>
            <person name="Liang C."/>
            <person name="Lipzen A."/>
            <person name="Lutzoni F."/>
            <person name="Magnuson J."/>
            <person name="Mondo S."/>
            <person name="Nolan M."/>
            <person name="Ohm R."/>
            <person name="Pangilinan J."/>
            <person name="Park H.-J."/>
            <person name="Ramirez L."/>
            <person name="Alfaro M."/>
            <person name="Sun H."/>
            <person name="Tritt A."/>
            <person name="Yoshinaga Y."/>
            <person name="Zwiers L.-H."/>
            <person name="Turgeon B."/>
            <person name="Goodwin S."/>
            <person name="Spatafora J."/>
            <person name="Crous P."/>
            <person name="Grigoriev I."/>
        </authorList>
    </citation>
    <scope>NUCLEOTIDE SEQUENCE</scope>
    <source>
        <strain evidence="1">CBS 113818</strain>
    </source>
</reference>
<proteinExistence type="predicted"/>
<dbReference type="EMBL" id="MU006216">
    <property type="protein sequence ID" value="KAF2833864.1"/>
    <property type="molecule type" value="Genomic_DNA"/>
</dbReference>
<organism evidence="1 2">
    <name type="scientific">Ophiobolus disseminans</name>
    <dbReference type="NCBI Taxonomy" id="1469910"/>
    <lineage>
        <taxon>Eukaryota</taxon>
        <taxon>Fungi</taxon>
        <taxon>Dikarya</taxon>
        <taxon>Ascomycota</taxon>
        <taxon>Pezizomycotina</taxon>
        <taxon>Dothideomycetes</taxon>
        <taxon>Pleosporomycetidae</taxon>
        <taxon>Pleosporales</taxon>
        <taxon>Pleosporineae</taxon>
        <taxon>Phaeosphaeriaceae</taxon>
        <taxon>Ophiobolus</taxon>
    </lineage>
</organism>
<evidence type="ECO:0000313" key="1">
    <source>
        <dbReference type="EMBL" id="KAF2833864.1"/>
    </source>
</evidence>
<sequence>MDKTIVYPQIVAEFFECILHNSYDITIGPFEQIPKFLTDDFFGVGIKVEDYSLRRLTTVIKTPKYTPPGVKDFDVALTPLLARKFREGFTLDVRIHHTKETTLGASHLISLLPFLKQTMNRLRGYGIRCYIAFKHVNLESWIIDPLVSQDRGLY</sequence>
<dbReference type="Proteomes" id="UP000799424">
    <property type="component" value="Unassembled WGS sequence"/>
</dbReference>
<protein>
    <submittedName>
        <fullName evidence="1">Uncharacterized protein</fullName>
    </submittedName>
</protein>
<evidence type="ECO:0000313" key="2">
    <source>
        <dbReference type="Proteomes" id="UP000799424"/>
    </source>
</evidence>
<dbReference type="AlphaFoldDB" id="A0A6A7ALL2"/>
<gene>
    <name evidence="1" type="ORF">CC86DRAFT_400454</name>
</gene>
<keyword evidence="2" id="KW-1185">Reference proteome</keyword>
<name>A0A6A7ALL2_9PLEO</name>
<accession>A0A6A7ALL2</accession>